<dbReference type="PRINTS" id="PR00320">
    <property type="entry name" value="GPROTEINBRPT"/>
</dbReference>
<evidence type="ECO:0000256" key="5">
    <source>
        <dbReference type="SAM" id="MobiDB-lite"/>
    </source>
</evidence>
<reference evidence="7" key="1">
    <citation type="submission" date="2024-02" db="UniProtKB">
        <authorList>
            <consortium name="WormBaseParasite"/>
        </authorList>
    </citation>
    <scope>IDENTIFICATION</scope>
</reference>
<dbReference type="PROSITE" id="PS50294">
    <property type="entry name" value="WD_REPEATS_REGION"/>
    <property type="match status" value="4"/>
</dbReference>
<keyword evidence="6" id="KW-1185">Reference proteome</keyword>
<dbReference type="PROSITE" id="PS00678">
    <property type="entry name" value="WD_REPEATS_1"/>
    <property type="match status" value="2"/>
</dbReference>
<protein>
    <recommendedName>
        <fullName evidence="8">Pleiotropic regulator 1</fullName>
    </recommendedName>
</protein>
<comment type="similarity">
    <text evidence="3">Belongs to the WD repeat PRL1/PRL2 family.</text>
</comment>
<dbReference type="Pfam" id="PF00400">
    <property type="entry name" value="WD40"/>
    <property type="match status" value="4"/>
</dbReference>
<dbReference type="SUPFAM" id="SSF50978">
    <property type="entry name" value="WD40 repeat-like"/>
    <property type="match status" value="1"/>
</dbReference>
<feature type="repeat" description="WD" evidence="4">
    <location>
        <begin position="287"/>
        <end position="328"/>
    </location>
</feature>
<evidence type="ECO:0000313" key="7">
    <source>
        <dbReference type="WBParaSite" id="MBELARI_LOCUS4852"/>
    </source>
</evidence>
<dbReference type="AlphaFoldDB" id="A0AAF3FG39"/>
<name>A0AAF3FG39_9BILA</name>
<evidence type="ECO:0000256" key="1">
    <source>
        <dbReference type="ARBA" id="ARBA00022574"/>
    </source>
</evidence>
<evidence type="ECO:0000256" key="2">
    <source>
        <dbReference type="ARBA" id="ARBA00022737"/>
    </source>
</evidence>
<dbReference type="GO" id="GO:0000974">
    <property type="term" value="C:Prp19 complex"/>
    <property type="evidence" value="ECO:0007669"/>
    <property type="project" value="TreeGrafter"/>
</dbReference>
<evidence type="ECO:0000256" key="3">
    <source>
        <dbReference type="ARBA" id="ARBA00025726"/>
    </source>
</evidence>
<dbReference type="CDD" id="cd00200">
    <property type="entry name" value="WD40"/>
    <property type="match status" value="1"/>
</dbReference>
<organism evidence="6 7">
    <name type="scientific">Mesorhabditis belari</name>
    <dbReference type="NCBI Taxonomy" id="2138241"/>
    <lineage>
        <taxon>Eukaryota</taxon>
        <taxon>Metazoa</taxon>
        <taxon>Ecdysozoa</taxon>
        <taxon>Nematoda</taxon>
        <taxon>Chromadorea</taxon>
        <taxon>Rhabditida</taxon>
        <taxon>Rhabditina</taxon>
        <taxon>Rhabditomorpha</taxon>
        <taxon>Rhabditoidea</taxon>
        <taxon>Rhabditidae</taxon>
        <taxon>Mesorhabditinae</taxon>
        <taxon>Mesorhabditis</taxon>
    </lineage>
</organism>
<feature type="repeat" description="WD" evidence="4">
    <location>
        <begin position="329"/>
        <end position="370"/>
    </location>
</feature>
<feature type="region of interest" description="Disordered" evidence="5">
    <location>
        <begin position="32"/>
        <end position="55"/>
    </location>
</feature>
<dbReference type="Proteomes" id="UP000887575">
    <property type="component" value="Unassembled WGS sequence"/>
</dbReference>
<evidence type="ECO:0000313" key="6">
    <source>
        <dbReference type="Proteomes" id="UP000887575"/>
    </source>
</evidence>
<dbReference type="GO" id="GO:0000398">
    <property type="term" value="P:mRNA splicing, via spliceosome"/>
    <property type="evidence" value="ECO:0007669"/>
    <property type="project" value="InterPro"/>
</dbReference>
<dbReference type="PANTHER" id="PTHR19923">
    <property type="entry name" value="WD40 REPEAT PROTEINPRL1/PRL2-RELATED"/>
    <property type="match status" value="1"/>
</dbReference>
<dbReference type="PANTHER" id="PTHR19923:SF0">
    <property type="entry name" value="PLEIOTROPIC REGULATOR 1"/>
    <property type="match status" value="1"/>
</dbReference>
<dbReference type="GO" id="GO:0071011">
    <property type="term" value="C:precatalytic spliceosome"/>
    <property type="evidence" value="ECO:0007669"/>
    <property type="project" value="TreeGrafter"/>
</dbReference>
<dbReference type="InterPro" id="IPR036322">
    <property type="entry name" value="WD40_repeat_dom_sf"/>
</dbReference>
<feature type="repeat" description="WD" evidence="4">
    <location>
        <begin position="245"/>
        <end position="286"/>
    </location>
</feature>
<keyword evidence="1 4" id="KW-0853">WD repeat</keyword>
<evidence type="ECO:0000256" key="4">
    <source>
        <dbReference type="PROSITE-ProRule" id="PRU00221"/>
    </source>
</evidence>
<dbReference type="PROSITE" id="PS50082">
    <property type="entry name" value="WD_REPEATS_2"/>
    <property type="match status" value="4"/>
</dbReference>
<dbReference type="InterPro" id="IPR045241">
    <property type="entry name" value="Prp46/PLRG1-like"/>
</dbReference>
<dbReference type="SMART" id="SM00320">
    <property type="entry name" value="WD40"/>
    <property type="match status" value="4"/>
</dbReference>
<dbReference type="InterPro" id="IPR020472">
    <property type="entry name" value="WD40_PAC1"/>
</dbReference>
<dbReference type="InterPro" id="IPR001680">
    <property type="entry name" value="WD40_rpt"/>
</dbReference>
<accession>A0AAF3FG39</accession>
<evidence type="ECO:0008006" key="8">
    <source>
        <dbReference type="Google" id="ProtNLM"/>
    </source>
</evidence>
<dbReference type="InterPro" id="IPR015943">
    <property type="entry name" value="WD40/YVTN_repeat-like_dom_sf"/>
</dbReference>
<feature type="repeat" description="WD" evidence="4">
    <location>
        <begin position="203"/>
        <end position="244"/>
    </location>
</feature>
<dbReference type="Gene3D" id="2.130.10.10">
    <property type="entry name" value="YVTN repeat-like/Quinoprotein amine dehydrogenase"/>
    <property type="match status" value="1"/>
</dbReference>
<sequence>MLALCAHTRAPSTVVLHKRRKKKPLIMSTEVISEIPDPQAQSQEDANKEQQADPAQKQLLNYVFRSMKRTYDLFATDYTKYPDVDDSDNTMMKQFKKQGEYKGVLRHVEEEKRKKEEEIMQLPTSTKISGTVMKSGTDTLAITAGDGGAQGAKKTGQGQLLSVLPVGSQSRAEDNTTKALLPSKAPMMIKPKWHAPWKLYRVISGHTGWVRAVDVEPGNEWFATGGADRIIKIWDLASGRLRLSLTGHISSVRAVKVSHRNPFLFSGGEDKQVKCWDLEYNKVVRHYHGHLSAVQAIAVHPTLDILVTTARDATARVWDIRTKAQIHCLSGHTNTVADVVCQSTDPQVITASHDSTVRLWDLAAGKTMCTLTHHKVRVFLTSDLLEPSNEPMRSCSHLLECDA</sequence>
<dbReference type="WBParaSite" id="MBELARI_LOCUS4852">
    <property type="protein sequence ID" value="MBELARI_LOCUS4852"/>
    <property type="gene ID" value="MBELARI_LOCUS4852"/>
</dbReference>
<dbReference type="InterPro" id="IPR019775">
    <property type="entry name" value="WD40_repeat_CS"/>
</dbReference>
<proteinExistence type="inferred from homology"/>
<keyword evidence="2" id="KW-0677">Repeat</keyword>
<dbReference type="GO" id="GO:0071013">
    <property type="term" value="C:catalytic step 2 spliceosome"/>
    <property type="evidence" value="ECO:0007669"/>
    <property type="project" value="TreeGrafter"/>
</dbReference>